<dbReference type="Proteomes" id="UP000596660">
    <property type="component" value="Unplaced"/>
</dbReference>
<proteinExistence type="predicted"/>
<accession>A0A803N0F0</accession>
<name>A0A803N0F0_CHEQI</name>
<dbReference type="AlphaFoldDB" id="A0A803N0F0"/>
<dbReference type="EnsemblPlants" id="AUR62038434-RA">
    <property type="protein sequence ID" value="AUR62038434-RA:cds"/>
    <property type="gene ID" value="AUR62038434"/>
</dbReference>
<reference evidence="1" key="1">
    <citation type="journal article" date="2017" name="Nature">
        <title>The genome of Chenopodium quinoa.</title>
        <authorList>
            <person name="Jarvis D.E."/>
            <person name="Ho Y.S."/>
            <person name="Lightfoot D.J."/>
            <person name="Schmoeckel S.M."/>
            <person name="Li B."/>
            <person name="Borm T.J.A."/>
            <person name="Ohyanagi H."/>
            <person name="Mineta K."/>
            <person name="Michell C.T."/>
            <person name="Saber N."/>
            <person name="Kharbatia N.M."/>
            <person name="Rupper R.R."/>
            <person name="Sharp A.R."/>
            <person name="Dally N."/>
            <person name="Boughton B.A."/>
            <person name="Woo Y.H."/>
            <person name="Gao G."/>
            <person name="Schijlen E.G.W.M."/>
            <person name="Guo X."/>
            <person name="Momin A.A."/>
            <person name="Negrao S."/>
            <person name="Al-Babili S."/>
            <person name="Gehring C."/>
            <person name="Roessner U."/>
            <person name="Jung C."/>
            <person name="Murphy K."/>
            <person name="Arold S.T."/>
            <person name="Gojobori T."/>
            <person name="van der Linden C.G."/>
            <person name="van Loo E.N."/>
            <person name="Jellen E.N."/>
            <person name="Maughan P.J."/>
            <person name="Tester M."/>
        </authorList>
    </citation>
    <scope>NUCLEOTIDE SEQUENCE [LARGE SCALE GENOMIC DNA]</scope>
    <source>
        <strain evidence="1">cv. PI 614886</strain>
    </source>
</reference>
<dbReference type="Gramene" id="AUR62038434-RA">
    <property type="protein sequence ID" value="AUR62038434-RA:cds"/>
    <property type="gene ID" value="AUR62038434"/>
</dbReference>
<organism evidence="1 2">
    <name type="scientific">Chenopodium quinoa</name>
    <name type="common">Quinoa</name>
    <dbReference type="NCBI Taxonomy" id="63459"/>
    <lineage>
        <taxon>Eukaryota</taxon>
        <taxon>Viridiplantae</taxon>
        <taxon>Streptophyta</taxon>
        <taxon>Embryophyta</taxon>
        <taxon>Tracheophyta</taxon>
        <taxon>Spermatophyta</taxon>
        <taxon>Magnoliopsida</taxon>
        <taxon>eudicotyledons</taxon>
        <taxon>Gunneridae</taxon>
        <taxon>Pentapetalae</taxon>
        <taxon>Caryophyllales</taxon>
        <taxon>Chenopodiaceae</taxon>
        <taxon>Chenopodioideae</taxon>
        <taxon>Atripliceae</taxon>
        <taxon>Chenopodium</taxon>
    </lineage>
</organism>
<evidence type="ECO:0000313" key="2">
    <source>
        <dbReference type="Proteomes" id="UP000596660"/>
    </source>
</evidence>
<evidence type="ECO:0000313" key="1">
    <source>
        <dbReference type="EnsemblPlants" id="AUR62038434-RA:cds"/>
    </source>
</evidence>
<sequence length="96" mass="11036">MMKKGLLPLQSFAASSRESPCRYSIPLEDMRYQTDHTTTMVVMDPETCGSISSDDNIIMDKELIAIWKRKCGKKFYSGRILEKPFSRRKNKGGQQQ</sequence>
<reference evidence="1" key="2">
    <citation type="submission" date="2021-03" db="UniProtKB">
        <authorList>
            <consortium name="EnsemblPlants"/>
        </authorList>
    </citation>
    <scope>IDENTIFICATION</scope>
</reference>
<keyword evidence="2" id="KW-1185">Reference proteome</keyword>
<protein>
    <submittedName>
        <fullName evidence="1">Uncharacterized protein</fullName>
    </submittedName>
</protein>